<dbReference type="InterPro" id="IPR052865">
    <property type="entry name" value="Zinc_finger_BED"/>
</dbReference>
<dbReference type="GO" id="GO:0008270">
    <property type="term" value="F:zinc ion binding"/>
    <property type="evidence" value="ECO:0007669"/>
    <property type="project" value="UniProtKB-KW"/>
</dbReference>
<keyword evidence="1" id="KW-0479">Metal-binding</keyword>
<keyword evidence="3" id="KW-0862">Zinc</keyword>
<dbReference type="PROSITE" id="PS50808">
    <property type="entry name" value="ZF_BED"/>
    <property type="match status" value="1"/>
</dbReference>
<dbReference type="SUPFAM" id="SSF57667">
    <property type="entry name" value="beta-beta-alpha zinc fingers"/>
    <property type="match status" value="1"/>
</dbReference>
<organism evidence="6 7">
    <name type="scientific">Diatraea saccharalis</name>
    <name type="common">sugarcane borer</name>
    <dbReference type="NCBI Taxonomy" id="40085"/>
    <lineage>
        <taxon>Eukaryota</taxon>
        <taxon>Metazoa</taxon>
        <taxon>Ecdysozoa</taxon>
        <taxon>Arthropoda</taxon>
        <taxon>Hexapoda</taxon>
        <taxon>Insecta</taxon>
        <taxon>Pterygota</taxon>
        <taxon>Neoptera</taxon>
        <taxon>Endopterygota</taxon>
        <taxon>Lepidoptera</taxon>
        <taxon>Glossata</taxon>
        <taxon>Ditrysia</taxon>
        <taxon>Pyraloidea</taxon>
        <taxon>Crambidae</taxon>
        <taxon>Crambinae</taxon>
        <taxon>Diatraea</taxon>
    </lineage>
</organism>
<evidence type="ECO:0000256" key="2">
    <source>
        <dbReference type="ARBA" id="ARBA00022771"/>
    </source>
</evidence>
<dbReference type="GO" id="GO:0003677">
    <property type="term" value="F:DNA binding"/>
    <property type="evidence" value="ECO:0007669"/>
    <property type="project" value="InterPro"/>
</dbReference>
<evidence type="ECO:0000313" key="7">
    <source>
        <dbReference type="Proteomes" id="UP001153714"/>
    </source>
</evidence>
<dbReference type="InterPro" id="IPR003656">
    <property type="entry name" value="Znf_BED"/>
</dbReference>
<dbReference type="AlphaFoldDB" id="A0A9N9R555"/>
<dbReference type="OrthoDB" id="7699631at2759"/>
<gene>
    <name evidence="6" type="ORF">DIATSA_LOCUS7994</name>
</gene>
<feature type="domain" description="BED-type" evidence="5">
    <location>
        <begin position="2"/>
        <end position="59"/>
    </location>
</feature>
<protein>
    <recommendedName>
        <fullName evidence="5">BED-type domain-containing protein</fullName>
    </recommendedName>
</protein>
<name>A0A9N9R555_9NEOP</name>
<dbReference type="PANTHER" id="PTHR47241:SF1">
    <property type="entry name" value="BED-TYPE DOMAIN-CONTAINING PROTEIN"/>
    <property type="match status" value="1"/>
</dbReference>
<dbReference type="GO" id="GO:0005634">
    <property type="term" value="C:nucleus"/>
    <property type="evidence" value="ECO:0007669"/>
    <property type="project" value="TreeGrafter"/>
</dbReference>
<dbReference type="Pfam" id="PF02892">
    <property type="entry name" value="zf-BED"/>
    <property type="match status" value="1"/>
</dbReference>
<proteinExistence type="predicted"/>
<reference evidence="6" key="2">
    <citation type="submission" date="2022-10" db="EMBL/GenBank/DDBJ databases">
        <authorList>
            <consortium name="ENA_rothamsted_submissions"/>
            <consortium name="culmorum"/>
            <person name="King R."/>
        </authorList>
    </citation>
    <scope>NUCLEOTIDE SEQUENCE</scope>
</reference>
<evidence type="ECO:0000256" key="1">
    <source>
        <dbReference type="ARBA" id="ARBA00022723"/>
    </source>
</evidence>
<keyword evidence="7" id="KW-1185">Reference proteome</keyword>
<dbReference type="Proteomes" id="UP001153714">
    <property type="component" value="Chromosome 21"/>
</dbReference>
<keyword evidence="2 4" id="KW-0863">Zinc-finger</keyword>
<dbReference type="EMBL" id="OU893352">
    <property type="protein sequence ID" value="CAG9790325.1"/>
    <property type="molecule type" value="Genomic_DNA"/>
</dbReference>
<dbReference type="PANTHER" id="PTHR47241">
    <property type="entry name" value="FINGER PROTEIN, PUTATIVE-RELATED"/>
    <property type="match status" value="1"/>
</dbReference>
<evidence type="ECO:0000259" key="5">
    <source>
        <dbReference type="PROSITE" id="PS50808"/>
    </source>
</evidence>
<dbReference type="SUPFAM" id="SSF140996">
    <property type="entry name" value="Hermes dimerisation domain"/>
    <property type="match status" value="1"/>
</dbReference>
<dbReference type="SMART" id="SM00614">
    <property type="entry name" value="ZnF_BED"/>
    <property type="match status" value="1"/>
</dbReference>
<reference evidence="6" key="1">
    <citation type="submission" date="2021-12" db="EMBL/GenBank/DDBJ databases">
        <authorList>
            <person name="King R."/>
        </authorList>
    </citation>
    <scope>NUCLEOTIDE SEQUENCE</scope>
</reference>
<dbReference type="InterPro" id="IPR036236">
    <property type="entry name" value="Znf_C2H2_sf"/>
</dbReference>
<sequence length="193" mass="22557">MAFTGPIWEYFSKNNDIDKATCKICNKSLSLGSALQKKQTTTNIKNHLAKLHESEWAAYCKINEDRQSLMKKMSEFHDSSLSKKKDKNNVKLLYQKSLKKKVAPPWPDNHPISLRIDKSIMDFIIVDMLPYNLVEGKAFQRLHLNDPDIPSRYRKKSEKYFRTTLMPLTYEKVKDKVVLLLQKAEWVSFTTDI</sequence>
<evidence type="ECO:0000313" key="6">
    <source>
        <dbReference type="EMBL" id="CAG9790325.1"/>
    </source>
</evidence>
<evidence type="ECO:0000256" key="4">
    <source>
        <dbReference type="PROSITE-ProRule" id="PRU00027"/>
    </source>
</evidence>
<accession>A0A9N9R555</accession>
<evidence type="ECO:0000256" key="3">
    <source>
        <dbReference type="ARBA" id="ARBA00022833"/>
    </source>
</evidence>